<name>A0ACD0WQ94_CLALS</name>
<reference evidence="2" key="1">
    <citation type="journal article" date="2019" name="MBio">
        <title>Comparative genomics for the elucidation of multidrug resistance (MDR) in Candida lusitaniae.</title>
        <authorList>
            <person name="Kannan A."/>
            <person name="Asner S.A."/>
            <person name="Trachsel E."/>
            <person name="Kelly S."/>
            <person name="Parker J."/>
            <person name="Sanglard D."/>
        </authorList>
    </citation>
    <scope>NUCLEOTIDE SEQUENCE [LARGE SCALE GENOMIC DNA]</scope>
    <source>
        <strain evidence="2">P1</strain>
    </source>
</reference>
<dbReference type="EMBL" id="CP038489">
    <property type="protein sequence ID" value="QFZ29729.1"/>
    <property type="molecule type" value="Genomic_DNA"/>
</dbReference>
<dbReference type="Proteomes" id="UP000326582">
    <property type="component" value="Chromosome 6"/>
</dbReference>
<organism evidence="1 2">
    <name type="scientific">Clavispora lusitaniae</name>
    <name type="common">Candida lusitaniae</name>
    <dbReference type="NCBI Taxonomy" id="36911"/>
    <lineage>
        <taxon>Eukaryota</taxon>
        <taxon>Fungi</taxon>
        <taxon>Dikarya</taxon>
        <taxon>Ascomycota</taxon>
        <taxon>Saccharomycotina</taxon>
        <taxon>Pichiomycetes</taxon>
        <taxon>Metschnikowiaceae</taxon>
        <taxon>Clavispora</taxon>
    </lineage>
</organism>
<keyword evidence="2" id="KW-1185">Reference proteome</keyword>
<proteinExistence type="predicted"/>
<accession>A0ACD0WQ94</accession>
<sequence length="491" mass="54551">MLPAFFFWVTVIFGQPYNMRESVDSSLHRRDDSQVEKRGFALGSPSKYIPTYGSLDTDVFEIPPYMFTNEGENVTRPAMDMPKDNDAYVNVTVNGSQFGEDPAWLNGFQLENFSVDPRAFNPYYILAGLCLSGNESVISTNSKVSVLDSLFDSGYIDTRSFSYSVHNATDILFGQVDHGKYEQPLVKFKHYSEASQDSGGLIHPTLLMDGISGTNFSVYNPIPVQMTDQLWQLPYQYTEPLNDHFRKNYDMDYDRNLPCSAKNSTEYISFYFSGEEFRVPVTYLIAERNSSNASTTCYLIIFASYLEEYRVGWSLFYDKYVVVDYDNEEIAFARNVSESKPETIQNISTGIPSASPAKYFRYSSLKKKTVTRSGRAYVSTSLHPTYSMYTGDHFDISSTRSSQSRRTAYSTKSISDSTDSTDSTTDSTDATTDSITDSVTSDSAGSVTFAPTGSAESTSSSTSSSSSAGGNYQKAAGLSFLALLLSALPIL</sequence>
<evidence type="ECO:0000313" key="1">
    <source>
        <dbReference type="EMBL" id="QFZ29729.1"/>
    </source>
</evidence>
<gene>
    <name evidence="1" type="ORF">EJF14_60241</name>
</gene>
<evidence type="ECO:0000313" key="2">
    <source>
        <dbReference type="Proteomes" id="UP000326582"/>
    </source>
</evidence>
<protein>
    <submittedName>
        <fullName evidence="1">Aspartic proteinase yapsin-3</fullName>
    </submittedName>
</protein>